<name>X1PC82_9ZZZZ</name>
<dbReference type="InterPro" id="IPR018490">
    <property type="entry name" value="cNMP-bd_dom_sf"/>
</dbReference>
<gene>
    <name evidence="2" type="ORF">S06H3_64512</name>
</gene>
<accession>X1PC82</accession>
<proteinExistence type="predicted"/>
<feature type="non-terminal residue" evidence="2">
    <location>
        <position position="58"/>
    </location>
</feature>
<evidence type="ECO:0000259" key="1">
    <source>
        <dbReference type="PROSITE" id="PS50042"/>
    </source>
</evidence>
<feature type="domain" description="Cyclic nucleotide-binding" evidence="1">
    <location>
        <begin position="29"/>
        <end position="58"/>
    </location>
</feature>
<protein>
    <recommendedName>
        <fullName evidence="1">Cyclic nucleotide-binding domain-containing protein</fullName>
    </recommendedName>
</protein>
<dbReference type="Gene3D" id="2.60.120.10">
    <property type="entry name" value="Jelly Rolls"/>
    <property type="match status" value="1"/>
</dbReference>
<evidence type="ECO:0000313" key="2">
    <source>
        <dbReference type="EMBL" id="GAI53942.1"/>
    </source>
</evidence>
<dbReference type="EMBL" id="BARV01043113">
    <property type="protein sequence ID" value="GAI53942.1"/>
    <property type="molecule type" value="Genomic_DNA"/>
</dbReference>
<dbReference type="AlphaFoldDB" id="X1PC82"/>
<reference evidence="2" key="1">
    <citation type="journal article" date="2014" name="Front. Microbiol.">
        <title>High frequency of phylogenetically diverse reductive dehalogenase-homologous genes in deep subseafloor sedimentary metagenomes.</title>
        <authorList>
            <person name="Kawai M."/>
            <person name="Futagami T."/>
            <person name="Toyoda A."/>
            <person name="Takaki Y."/>
            <person name="Nishi S."/>
            <person name="Hori S."/>
            <person name="Arai W."/>
            <person name="Tsubouchi T."/>
            <person name="Morono Y."/>
            <person name="Uchiyama I."/>
            <person name="Ito T."/>
            <person name="Fujiyama A."/>
            <person name="Inagaki F."/>
            <person name="Takami H."/>
        </authorList>
    </citation>
    <scope>NUCLEOTIDE SEQUENCE</scope>
    <source>
        <strain evidence="2">Expedition CK06-06</strain>
    </source>
</reference>
<sequence length="58" mass="6411">MNMNIKETDGQVSILDLFLVKLAGKYSMYSSGDIIFSEGDRGRTMLLILGGSVKIVKR</sequence>
<dbReference type="PROSITE" id="PS50042">
    <property type="entry name" value="CNMP_BINDING_3"/>
    <property type="match status" value="1"/>
</dbReference>
<dbReference type="InterPro" id="IPR000595">
    <property type="entry name" value="cNMP-bd_dom"/>
</dbReference>
<dbReference type="SUPFAM" id="SSF51206">
    <property type="entry name" value="cAMP-binding domain-like"/>
    <property type="match status" value="1"/>
</dbReference>
<organism evidence="2">
    <name type="scientific">marine sediment metagenome</name>
    <dbReference type="NCBI Taxonomy" id="412755"/>
    <lineage>
        <taxon>unclassified sequences</taxon>
        <taxon>metagenomes</taxon>
        <taxon>ecological metagenomes</taxon>
    </lineage>
</organism>
<comment type="caution">
    <text evidence="2">The sequence shown here is derived from an EMBL/GenBank/DDBJ whole genome shotgun (WGS) entry which is preliminary data.</text>
</comment>
<dbReference type="InterPro" id="IPR014710">
    <property type="entry name" value="RmlC-like_jellyroll"/>
</dbReference>